<dbReference type="EMBL" id="FNEK01000020">
    <property type="protein sequence ID" value="SDJ58890.1"/>
    <property type="molecule type" value="Genomic_DNA"/>
</dbReference>
<name>A0A1G8V138_9RHOB</name>
<dbReference type="Proteomes" id="UP000199382">
    <property type="component" value="Unassembled WGS sequence"/>
</dbReference>
<proteinExistence type="predicted"/>
<sequence length="39" mass="4261">MIEMIEDAIFDHLFCLAAANIIKANLVSRKLGLGQGEQS</sequence>
<accession>A0A1G8V138</accession>
<organism evidence="1 2">
    <name type="scientific">Aliiruegeria lutimaris</name>
    <dbReference type="NCBI Taxonomy" id="571298"/>
    <lineage>
        <taxon>Bacteria</taxon>
        <taxon>Pseudomonadati</taxon>
        <taxon>Pseudomonadota</taxon>
        <taxon>Alphaproteobacteria</taxon>
        <taxon>Rhodobacterales</taxon>
        <taxon>Roseobacteraceae</taxon>
        <taxon>Aliiruegeria</taxon>
    </lineage>
</organism>
<gene>
    <name evidence="1" type="ORF">SAMN04488026_102026</name>
</gene>
<evidence type="ECO:0000313" key="1">
    <source>
        <dbReference type="EMBL" id="SDJ58890.1"/>
    </source>
</evidence>
<evidence type="ECO:0000313" key="2">
    <source>
        <dbReference type="Proteomes" id="UP000199382"/>
    </source>
</evidence>
<keyword evidence="2" id="KW-1185">Reference proteome</keyword>
<reference evidence="1 2" key="1">
    <citation type="submission" date="2016-10" db="EMBL/GenBank/DDBJ databases">
        <authorList>
            <person name="de Groot N.N."/>
        </authorList>
    </citation>
    <scope>NUCLEOTIDE SEQUENCE [LARGE SCALE GENOMIC DNA]</scope>
    <source>
        <strain evidence="1 2">DSM 25294</strain>
    </source>
</reference>
<dbReference type="AlphaFoldDB" id="A0A1G8V138"/>
<protein>
    <submittedName>
        <fullName evidence="1">Uncharacterized protein</fullName>
    </submittedName>
</protein>
<dbReference type="STRING" id="571298.SAMN04488026_102026"/>